<dbReference type="AlphaFoldDB" id="A0A1F8GQ77"/>
<proteinExistence type="predicted"/>
<feature type="compositionally biased region" description="Low complexity" evidence="1">
    <location>
        <begin position="13"/>
        <end position="22"/>
    </location>
</feature>
<feature type="region of interest" description="Disordered" evidence="1">
    <location>
        <begin position="1"/>
        <end position="24"/>
    </location>
</feature>
<feature type="compositionally biased region" description="Basic and acidic residues" evidence="1">
    <location>
        <begin position="1"/>
        <end position="12"/>
    </location>
</feature>
<name>A0A1F8GQ77_9BACT</name>
<feature type="compositionally biased region" description="Basic and acidic residues" evidence="1">
    <location>
        <begin position="334"/>
        <end position="344"/>
    </location>
</feature>
<evidence type="ECO:0000256" key="1">
    <source>
        <dbReference type="SAM" id="MobiDB-lite"/>
    </source>
</evidence>
<reference evidence="2 3" key="1">
    <citation type="journal article" date="2016" name="Nat. Commun.">
        <title>Thousands of microbial genomes shed light on interconnected biogeochemical processes in an aquifer system.</title>
        <authorList>
            <person name="Anantharaman K."/>
            <person name="Brown C.T."/>
            <person name="Hug L.A."/>
            <person name="Sharon I."/>
            <person name="Castelle C.J."/>
            <person name="Probst A.J."/>
            <person name="Thomas B.C."/>
            <person name="Singh A."/>
            <person name="Wilkins M.J."/>
            <person name="Karaoz U."/>
            <person name="Brodie E.L."/>
            <person name="Williams K.H."/>
            <person name="Hubbard S.S."/>
            <person name="Banfield J.F."/>
        </authorList>
    </citation>
    <scope>NUCLEOTIDE SEQUENCE [LARGE SCALE GENOMIC DNA]</scope>
</reference>
<dbReference type="EMBL" id="MGKP01000029">
    <property type="protein sequence ID" value="OGN27554.1"/>
    <property type="molecule type" value="Genomic_DNA"/>
</dbReference>
<dbReference type="Proteomes" id="UP000179047">
    <property type="component" value="Unassembled WGS sequence"/>
</dbReference>
<comment type="caution">
    <text evidence="2">The sequence shown here is derived from an EMBL/GenBank/DDBJ whole genome shotgun (WGS) entry which is preliminary data.</text>
</comment>
<evidence type="ECO:0000313" key="2">
    <source>
        <dbReference type="EMBL" id="OGN27554.1"/>
    </source>
</evidence>
<sequence length="711" mass="80910">MQPDRKLPKTNEKSLASSGLASKSKEVDRFEYKSLKEGLLNGSVSLEEVRNKLIGLDQSTLPRDASVENLNFLYDPQIVDFLNQQQPEVVEGYGRLLSFTEFHVAQSLVANNPQGAVDHFRKALESVRADQSVGSWTAYIEGTLLYMEGKEIPDDLIARVVEPRNLEILKNFNAGLRERGTPSYEKDYSKNTDRVKAKETREKIAQALDAISDLGIVKVYDRSGKVMFSGNPEQLLVFYRNKDYGEPENIGSITDDDGESIFRFGPGDDHGFTDRKRIDDLFRQLEGRVTSKVSAAKRQQSMAELRQSLGIEQSTIVTEEVTPQAEEQSASVETRPENPLERESLFDDKKVAQILDVTKEWATYGGQFYNHLTGKDARLQAGIDYRIHPDGTPDMASFKEARKRRIDQWLQEPGNQKWLADGDRFEADNKQQLGYSTETVQVRQPDGTSVDKERRTKPYFLEDGWLFHETNYFDKEKGEFKQPDREETKYRVYFNVEGQDIMPTFQGVIGELERDPDLQRLGFQIKTADLTKIDDKTKGQIMNQKDRIVMYLGEEGMKKALPILQRYAGVNKQKFMREGVLLGQQLTDTEGNEIPGIAITSETKGMSPDPTEFPKDYKSFSDMQSKILESSFRSLVAGLKNPKTLEKIGATNPQLKERLSRLSAKVSTQEVIKTIIADPEGEEFLKRNLKIIYPQWAKAFGMSERNIAFKK</sequence>
<organism evidence="2 3">
    <name type="scientific">Candidatus Yanofskybacteria bacterium RIFCSPLOWO2_01_FULL_49_25</name>
    <dbReference type="NCBI Taxonomy" id="1802701"/>
    <lineage>
        <taxon>Bacteria</taxon>
        <taxon>Candidatus Yanofskyibacteriota</taxon>
    </lineage>
</organism>
<dbReference type="STRING" id="1802701.A3A33_05030"/>
<accession>A0A1F8GQ77</accession>
<evidence type="ECO:0000313" key="3">
    <source>
        <dbReference type="Proteomes" id="UP000179047"/>
    </source>
</evidence>
<feature type="region of interest" description="Disordered" evidence="1">
    <location>
        <begin position="317"/>
        <end position="344"/>
    </location>
</feature>
<protein>
    <submittedName>
        <fullName evidence="2">Uncharacterized protein</fullName>
    </submittedName>
</protein>
<gene>
    <name evidence="2" type="ORF">A3A33_05030</name>
</gene>